<dbReference type="InterPro" id="IPR013094">
    <property type="entry name" value="AB_hydrolase_3"/>
</dbReference>
<name>A0A377PJ53_HAFAL</name>
<proteinExistence type="inferred from homology"/>
<comment type="similarity">
    <text evidence="1">Belongs to the 'GDXG' lipolytic enzyme family.</text>
</comment>
<keyword evidence="2 4" id="KW-0378">Hydrolase</keyword>
<dbReference type="EC" id="3.1.1.83" evidence="4"/>
<dbReference type="PANTHER" id="PTHR48081:SF30">
    <property type="entry name" value="ACETYL-HYDROLASE LIPR-RELATED"/>
    <property type="match status" value="1"/>
</dbReference>
<dbReference type="PROSITE" id="PS01173">
    <property type="entry name" value="LIPASE_GDXG_HIS"/>
    <property type="match status" value="1"/>
</dbReference>
<dbReference type="EMBL" id="UGHP01000001">
    <property type="protein sequence ID" value="STQ79944.1"/>
    <property type="molecule type" value="Genomic_DNA"/>
</dbReference>
<evidence type="ECO:0000313" key="4">
    <source>
        <dbReference type="EMBL" id="STQ79944.1"/>
    </source>
</evidence>
<organism evidence="4 5">
    <name type="scientific">Hafnia alvei</name>
    <dbReference type="NCBI Taxonomy" id="569"/>
    <lineage>
        <taxon>Bacteria</taxon>
        <taxon>Pseudomonadati</taxon>
        <taxon>Pseudomonadota</taxon>
        <taxon>Gammaproteobacteria</taxon>
        <taxon>Enterobacterales</taxon>
        <taxon>Hafniaceae</taxon>
        <taxon>Hafnia</taxon>
    </lineage>
</organism>
<dbReference type="PANTHER" id="PTHR48081">
    <property type="entry name" value="AB HYDROLASE SUPERFAMILY PROTEIN C4A8.06C"/>
    <property type="match status" value="1"/>
</dbReference>
<feature type="domain" description="Alpha/beta hydrolase fold-3" evidence="3">
    <location>
        <begin position="80"/>
        <end position="285"/>
    </location>
</feature>
<dbReference type="SUPFAM" id="SSF53474">
    <property type="entry name" value="alpha/beta-Hydrolases"/>
    <property type="match status" value="1"/>
</dbReference>
<sequence>MLKTEKEFTCVVLKVICLNMLSSAILLQADLDDVATMRKQMDELGERLPLAPGTHLESVEPSGIYAEWLTPSNAHSDAAILYLHGGAYHMGSCSSHRSMASFIADAAKMPLLLADYRLAPESPYPAALNDAETVYRWLLTQPKNNPKRIFVMGDSAGGGLALALTLRIKSDSALPLPAGVAVLSPWVDLSMSGESVKTRLTRDPFFAHHLHQAERCVNAYSGTAALTDPGVSPLFGDLAAFPPLLIQVGSEEILYSDAERFAQKAASAGADVHLSRWQGMWHVWQYLVPRMKESRLAIAEIGDFCRKQLK</sequence>
<dbReference type="InterPro" id="IPR050300">
    <property type="entry name" value="GDXG_lipolytic_enzyme"/>
</dbReference>
<gene>
    <name evidence="4" type="primary">mlhB</name>
    <name evidence="4" type="ORF">NCTC8105_02048</name>
</gene>
<dbReference type="InterPro" id="IPR002168">
    <property type="entry name" value="Lipase_GDXG_HIS_AS"/>
</dbReference>
<dbReference type="Gene3D" id="3.40.50.1820">
    <property type="entry name" value="alpha/beta hydrolase"/>
    <property type="match status" value="1"/>
</dbReference>
<dbReference type="GO" id="GO:0004806">
    <property type="term" value="F:triacylglycerol lipase activity"/>
    <property type="evidence" value="ECO:0007669"/>
    <property type="project" value="TreeGrafter"/>
</dbReference>
<accession>A0A377PJ53</accession>
<dbReference type="Proteomes" id="UP000254821">
    <property type="component" value="Unassembled WGS sequence"/>
</dbReference>
<evidence type="ECO:0000259" key="3">
    <source>
        <dbReference type="Pfam" id="PF07859"/>
    </source>
</evidence>
<evidence type="ECO:0000256" key="2">
    <source>
        <dbReference type="ARBA" id="ARBA00022801"/>
    </source>
</evidence>
<evidence type="ECO:0000256" key="1">
    <source>
        <dbReference type="ARBA" id="ARBA00010515"/>
    </source>
</evidence>
<dbReference type="InterPro" id="IPR029058">
    <property type="entry name" value="AB_hydrolase_fold"/>
</dbReference>
<protein>
    <submittedName>
        <fullName evidence="4">Monoterpene epsilon-lactone hydrolase</fullName>
        <ecNumber evidence="4">3.1.1.83</ecNumber>
    </submittedName>
</protein>
<evidence type="ECO:0000313" key="5">
    <source>
        <dbReference type="Proteomes" id="UP000254821"/>
    </source>
</evidence>
<dbReference type="AlphaFoldDB" id="A0A377PJ53"/>
<reference evidence="4 5" key="1">
    <citation type="submission" date="2018-06" db="EMBL/GenBank/DDBJ databases">
        <authorList>
            <consortium name="Pathogen Informatics"/>
            <person name="Doyle S."/>
        </authorList>
    </citation>
    <scope>NUCLEOTIDE SEQUENCE [LARGE SCALE GENOMIC DNA]</scope>
    <source>
        <strain evidence="4 5">NCTC8105</strain>
    </source>
</reference>
<dbReference type="Pfam" id="PF07859">
    <property type="entry name" value="Abhydrolase_3"/>
    <property type="match status" value="1"/>
</dbReference>